<comment type="caution">
    <text evidence="3">The sequence shown here is derived from an EMBL/GenBank/DDBJ whole genome shotgun (WGS) entry which is preliminary data.</text>
</comment>
<evidence type="ECO:0000256" key="2">
    <source>
        <dbReference type="SAM" id="SignalP"/>
    </source>
</evidence>
<dbReference type="EMBL" id="JACHIW010000002">
    <property type="protein sequence ID" value="MBB5158843.1"/>
    <property type="molecule type" value="Genomic_DNA"/>
</dbReference>
<evidence type="ECO:0000313" key="3">
    <source>
        <dbReference type="EMBL" id="MBB5158843.1"/>
    </source>
</evidence>
<gene>
    <name evidence="3" type="ORF">BJ970_006442</name>
</gene>
<protein>
    <recommendedName>
        <fullName evidence="5">DUF3558 domain-containing protein</fullName>
    </recommendedName>
</protein>
<keyword evidence="2" id="KW-0732">Signal</keyword>
<accession>A0A840QKE8</accession>
<sequence length="216" mass="23261">MSTNLHRTWNRPVALLTAAMMFTGGCGVPSAKPYTTPTSPYPTPTSSAGTMSSSPPPGPVKYAFATFKSCPEIRQKVPDLPPPLKPERAEGPDRFSQTCTFTTSKDDGPFITFRVELYGNQQDVYGFHSGAELAKTGFNVNVPSGTEKESSLGIGSEARWADPGVGDSCKLEVLDENAAMITSYNSGKEDNDPRSEQCRDGARDVAKQIYVAVQPQ</sequence>
<keyword evidence="4" id="KW-1185">Reference proteome</keyword>
<dbReference type="PROSITE" id="PS51257">
    <property type="entry name" value="PROKAR_LIPOPROTEIN"/>
    <property type="match status" value="1"/>
</dbReference>
<feature type="signal peptide" evidence="2">
    <location>
        <begin position="1"/>
        <end position="31"/>
    </location>
</feature>
<organism evidence="3 4">
    <name type="scientific">Saccharopolyspora phatthalungensis</name>
    <dbReference type="NCBI Taxonomy" id="664693"/>
    <lineage>
        <taxon>Bacteria</taxon>
        <taxon>Bacillati</taxon>
        <taxon>Actinomycetota</taxon>
        <taxon>Actinomycetes</taxon>
        <taxon>Pseudonocardiales</taxon>
        <taxon>Pseudonocardiaceae</taxon>
        <taxon>Saccharopolyspora</taxon>
    </lineage>
</organism>
<feature type="region of interest" description="Disordered" evidence="1">
    <location>
        <begin position="75"/>
        <end position="101"/>
    </location>
</feature>
<feature type="region of interest" description="Disordered" evidence="1">
    <location>
        <begin position="36"/>
        <end position="55"/>
    </location>
</feature>
<evidence type="ECO:0000256" key="1">
    <source>
        <dbReference type="SAM" id="MobiDB-lite"/>
    </source>
</evidence>
<feature type="chain" id="PRO_5033048936" description="DUF3558 domain-containing protein" evidence="2">
    <location>
        <begin position="32"/>
        <end position="216"/>
    </location>
</feature>
<evidence type="ECO:0008006" key="5">
    <source>
        <dbReference type="Google" id="ProtNLM"/>
    </source>
</evidence>
<name>A0A840QKE8_9PSEU</name>
<dbReference type="AlphaFoldDB" id="A0A840QKE8"/>
<proteinExistence type="predicted"/>
<reference evidence="3 4" key="1">
    <citation type="submission" date="2020-08" db="EMBL/GenBank/DDBJ databases">
        <title>Sequencing the genomes of 1000 actinobacteria strains.</title>
        <authorList>
            <person name="Klenk H.-P."/>
        </authorList>
    </citation>
    <scope>NUCLEOTIDE SEQUENCE [LARGE SCALE GENOMIC DNA]</scope>
    <source>
        <strain evidence="3 4">DSM 45584</strain>
    </source>
</reference>
<dbReference type="RefSeq" id="WP_184730865.1">
    <property type="nucleotide sequence ID" value="NZ_JACHIW010000002.1"/>
</dbReference>
<evidence type="ECO:0000313" key="4">
    <source>
        <dbReference type="Proteomes" id="UP000584374"/>
    </source>
</evidence>
<dbReference type="Proteomes" id="UP000584374">
    <property type="component" value="Unassembled WGS sequence"/>
</dbReference>